<dbReference type="AlphaFoldDB" id="A0A0S7XKR7"/>
<proteinExistence type="predicted"/>
<comment type="caution">
    <text evidence="1">The sequence shown here is derived from an EMBL/GenBank/DDBJ whole genome shotgun (WGS) entry which is preliminary data.</text>
</comment>
<gene>
    <name evidence="1" type="ORF">AMK68_04920</name>
</gene>
<evidence type="ECO:0000313" key="2">
    <source>
        <dbReference type="Proteomes" id="UP000052020"/>
    </source>
</evidence>
<organism evidence="1 2">
    <name type="scientific">candidate division KD3-62 bacterium DG_56</name>
    <dbReference type="NCBI Taxonomy" id="1704032"/>
    <lineage>
        <taxon>Bacteria</taxon>
        <taxon>candidate division KD3-62</taxon>
    </lineage>
</organism>
<reference evidence="1 2" key="1">
    <citation type="journal article" date="2015" name="Microbiome">
        <title>Genomic resolution of linkages in carbon, nitrogen, and sulfur cycling among widespread estuary sediment bacteria.</title>
        <authorList>
            <person name="Baker B.J."/>
            <person name="Lazar C.S."/>
            <person name="Teske A.P."/>
            <person name="Dick G.J."/>
        </authorList>
    </citation>
    <scope>NUCLEOTIDE SEQUENCE [LARGE SCALE GENOMIC DNA]</scope>
    <source>
        <strain evidence="1">DG_56</strain>
    </source>
</reference>
<evidence type="ECO:0000313" key="1">
    <source>
        <dbReference type="EMBL" id="KPJ62428.1"/>
    </source>
</evidence>
<accession>A0A0S7XKR7</accession>
<dbReference type="Proteomes" id="UP000052020">
    <property type="component" value="Unassembled WGS sequence"/>
</dbReference>
<protein>
    <submittedName>
        <fullName evidence="1">Uncharacterized protein</fullName>
    </submittedName>
</protein>
<dbReference type="EMBL" id="LIZY01000116">
    <property type="protein sequence ID" value="KPJ62428.1"/>
    <property type="molecule type" value="Genomic_DNA"/>
</dbReference>
<sequence>MGIFGATGDGAGTRAVICLARPSRYRIQIFPDPLRLIFDLRRAREDNAPERVWAVRVDTDCADLSAFQRLGVEPSWLSLIPDAAGGTTLEAGAFADEDAASRRADVLAGLAIGAAVVARGPADLPRPWPEPATPPAH</sequence>
<name>A0A0S7XKR7_9BACT</name>